<dbReference type="Gene3D" id="3.30.420.40">
    <property type="match status" value="1"/>
</dbReference>
<proteinExistence type="predicted"/>
<dbReference type="AlphaFoldDB" id="A0AAD2GEB4"/>
<feature type="region of interest" description="Disordered" evidence="1">
    <location>
        <begin position="1"/>
        <end position="26"/>
    </location>
</feature>
<evidence type="ECO:0000256" key="1">
    <source>
        <dbReference type="SAM" id="MobiDB-lite"/>
    </source>
</evidence>
<organism evidence="2 3">
    <name type="scientific">Cylindrotheca closterium</name>
    <dbReference type="NCBI Taxonomy" id="2856"/>
    <lineage>
        <taxon>Eukaryota</taxon>
        <taxon>Sar</taxon>
        <taxon>Stramenopiles</taxon>
        <taxon>Ochrophyta</taxon>
        <taxon>Bacillariophyta</taxon>
        <taxon>Bacillariophyceae</taxon>
        <taxon>Bacillariophycidae</taxon>
        <taxon>Bacillariales</taxon>
        <taxon>Bacillariaceae</taxon>
        <taxon>Cylindrotheca</taxon>
    </lineage>
</organism>
<dbReference type="InterPro" id="IPR043129">
    <property type="entry name" value="ATPase_NBD"/>
</dbReference>
<protein>
    <submittedName>
        <fullName evidence="2">Uncharacterized protein</fullName>
    </submittedName>
</protein>
<reference evidence="2" key="1">
    <citation type="submission" date="2023-08" db="EMBL/GenBank/DDBJ databases">
        <authorList>
            <person name="Audoor S."/>
            <person name="Bilcke G."/>
        </authorList>
    </citation>
    <scope>NUCLEOTIDE SEQUENCE</scope>
</reference>
<name>A0AAD2GEB4_9STRA</name>
<dbReference type="EMBL" id="CAKOGP040002502">
    <property type="protein sequence ID" value="CAJ1970354.1"/>
    <property type="molecule type" value="Genomic_DNA"/>
</dbReference>
<gene>
    <name evidence="2" type="ORF">CYCCA115_LOCUS24373</name>
</gene>
<accession>A0AAD2GEB4</accession>
<feature type="compositionally biased region" description="Polar residues" evidence="1">
    <location>
        <begin position="1"/>
        <end position="14"/>
    </location>
</feature>
<dbReference type="SUPFAM" id="SSF53067">
    <property type="entry name" value="Actin-like ATPase domain"/>
    <property type="match status" value="1"/>
</dbReference>
<keyword evidence="3" id="KW-1185">Reference proteome</keyword>
<evidence type="ECO:0000313" key="2">
    <source>
        <dbReference type="EMBL" id="CAJ1970354.1"/>
    </source>
</evidence>
<evidence type="ECO:0000313" key="3">
    <source>
        <dbReference type="Proteomes" id="UP001295423"/>
    </source>
</evidence>
<sequence length="368" mass="41449">MLDSKGSSSVGSNPRTTASRSTVRRTNRFGARTAVRTFAISRTPIVLELNHSQILRVGYAEQTKPHHTLSLEEFTSHDTSKPFSLNQNLTDTQWYNVLSPVISKVYDRLMCNPTTRRVVCVLPHLASSNLIKALQQLLWNKGVPAVTVWSNLEILPVAQGWKRGLIVHVSKDETVSVCHSDGHLLPYTYQSVPIGYGNLMIQPEQEQEQEQDQEEAKENKLQVEWTPAMEDLFLNENNPNSAVIAVLKTMEECPTDVRHNCVSNIVFAGEGSLLFPDLSRRVIQRVKSILEGNPTPLKLVTPEQEIMTHTPVKTKSLAALAPKLQLISTYPHRPDWICWLGASLWAAAWNKYDDEESSIQWTFSPTDE</sequence>
<dbReference type="Proteomes" id="UP001295423">
    <property type="component" value="Unassembled WGS sequence"/>
</dbReference>
<comment type="caution">
    <text evidence="2">The sequence shown here is derived from an EMBL/GenBank/DDBJ whole genome shotgun (WGS) entry which is preliminary data.</text>
</comment>